<accession>A0A7G5FG36</accession>
<keyword evidence="5" id="KW-0547">Nucleotide-binding</keyword>
<keyword evidence="8" id="KW-0902">Two-component regulatory system</keyword>
<keyword evidence="4" id="KW-0808">Transferase</keyword>
<sequence length="374" mass="40052">MTAPALRPPWVMATFTCIIFGLLTYLFMWPATFDFQDLGAFPDSYTVPRIAYLTLQIPAGLLSLAGLPFVLRGVRSEHPAQYVVATTTIFLGTFGALGVYAGLFAIIELASRRSMRWAALAAAAGVCGAIGSLIADPDKSEVIPAFGLSCVVIMVCLLIGIGRGKRREAEEVAWQEAQLSARHDERLRVARDMHDSLTHRLSLISVHAGVLEMRPDLDEQDRAREAATIREQAAAAVADLHEVLSVLRTEPEAVDPRLNAEDVVAQARNAGMEVSLSIDSEGKQKLASLSTTSQHTVHRMLQECLTNARKHAPGAPVHISITSVPQLRVSVSNPGAAAEGPHGVGLIGLTERAELSGGSLAVSTNPFTVTLELP</sequence>
<dbReference type="InterPro" id="IPR036890">
    <property type="entry name" value="HATPase_C_sf"/>
</dbReference>
<feature type="domain" description="Signal transduction histidine kinase subgroup 3 dimerisation and phosphoacceptor" evidence="10">
    <location>
        <begin position="185"/>
        <end position="250"/>
    </location>
</feature>
<dbReference type="AlphaFoldDB" id="A0A7G5FG36"/>
<evidence type="ECO:0000256" key="8">
    <source>
        <dbReference type="ARBA" id="ARBA00023012"/>
    </source>
</evidence>
<keyword evidence="12" id="KW-1185">Reference proteome</keyword>
<dbReference type="RefSeq" id="WP_182386398.1">
    <property type="nucleotide sequence ID" value="NZ_CP059833.1"/>
</dbReference>
<protein>
    <recommendedName>
        <fullName evidence="2">histidine kinase</fullName>
        <ecNumber evidence="2">2.7.13.3</ecNumber>
    </recommendedName>
</protein>
<evidence type="ECO:0000256" key="9">
    <source>
        <dbReference type="SAM" id="Phobius"/>
    </source>
</evidence>
<dbReference type="Proteomes" id="UP000515570">
    <property type="component" value="Chromosome"/>
</dbReference>
<evidence type="ECO:0000313" key="12">
    <source>
        <dbReference type="Proteomes" id="UP000515570"/>
    </source>
</evidence>
<gene>
    <name evidence="11" type="ORF">HW450_02170</name>
</gene>
<keyword evidence="7" id="KW-0067">ATP-binding</keyword>
<dbReference type="GO" id="GO:0005524">
    <property type="term" value="F:ATP binding"/>
    <property type="evidence" value="ECO:0007669"/>
    <property type="project" value="UniProtKB-KW"/>
</dbReference>
<dbReference type="EC" id="2.7.13.3" evidence="2"/>
<dbReference type="Gene3D" id="1.20.5.1930">
    <property type="match status" value="1"/>
</dbReference>
<organism evidence="11 12">
    <name type="scientific">Corynebacterium hindlerae</name>
    <dbReference type="NCBI Taxonomy" id="699041"/>
    <lineage>
        <taxon>Bacteria</taxon>
        <taxon>Bacillati</taxon>
        <taxon>Actinomycetota</taxon>
        <taxon>Actinomycetes</taxon>
        <taxon>Mycobacteriales</taxon>
        <taxon>Corynebacteriaceae</taxon>
        <taxon>Corynebacterium</taxon>
    </lineage>
</organism>
<keyword evidence="6" id="KW-0418">Kinase</keyword>
<dbReference type="Gene3D" id="3.30.565.10">
    <property type="entry name" value="Histidine kinase-like ATPase, C-terminal domain"/>
    <property type="match status" value="1"/>
</dbReference>
<feature type="transmembrane region" description="Helical" evidence="9">
    <location>
        <begin position="50"/>
        <end position="70"/>
    </location>
</feature>
<dbReference type="Pfam" id="PF07730">
    <property type="entry name" value="HisKA_3"/>
    <property type="match status" value="1"/>
</dbReference>
<evidence type="ECO:0000256" key="2">
    <source>
        <dbReference type="ARBA" id="ARBA00012438"/>
    </source>
</evidence>
<dbReference type="SUPFAM" id="SSF55874">
    <property type="entry name" value="ATPase domain of HSP90 chaperone/DNA topoisomerase II/histidine kinase"/>
    <property type="match status" value="1"/>
</dbReference>
<feature type="transmembrane region" description="Helical" evidence="9">
    <location>
        <begin position="141"/>
        <end position="161"/>
    </location>
</feature>
<keyword evidence="9" id="KW-1133">Transmembrane helix</keyword>
<keyword evidence="9" id="KW-0812">Transmembrane</keyword>
<comment type="catalytic activity">
    <reaction evidence="1">
        <text>ATP + protein L-histidine = ADP + protein N-phospho-L-histidine.</text>
        <dbReference type="EC" id="2.7.13.3"/>
    </reaction>
</comment>
<evidence type="ECO:0000256" key="1">
    <source>
        <dbReference type="ARBA" id="ARBA00000085"/>
    </source>
</evidence>
<reference evidence="11 12" key="1">
    <citation type="submission" date="2020-07" db="EMBL/GenBank/DDBJ databases">
        <title>non toxigenic Corynebacterium sp. nov from a clinical source.</title>
        <authorList>
            <person name="Bernier A.-M."/>
            <person name="Bernard K."/>
        </authorList>
    </citation>
    <scope>NUCLEOTIDE SEQUENCE [LARGE SCALE GENOMIC DNA]</scope>
    <source>
        <strain evidence="12">NML 93-0612</strain>
    </source>
</reference>
<evidence type="ECO:0000256" key="3">
    <source>
        <dbReference type="ARBA" id="ARBA00022553"/>
    </source>
</evidence>
<evidence type="ECO:0000259" key="10">
    <source>
        <dbReference type="Pfam" id="PF07730"/>
    </source>
</evidence>
<evidence type="ECO:0000256" key="4">
    <source>
        <dbReference type="ARBA" id="ARBA00022679"/>
    </source>
</evidence>
<feature type="transmembrane region" description="Helical" evidence="9">
    <location>
        <begin position="82"/>
        <end position="105"/>
    </location>
</feature>
<keyword evidence="3" id="KW-0597">Phosphoprotein</keyword>
<evidence type="ECO:0000256" key="5">
    <source>
        <dbReference type="ARBA" id="ARBA00022741"/>
    </source>
</evidence>
<keyword evidence="9" id="KW-0472">Membrane</keyword>
<evidence type="ECO:0000256" key="7">
    <source>
        <dbReference type="ARBA" id="ARBA00022840"/>
    </source>
</evidence>
<dbReference type="GO" id="GO:0016020">
    <property type="term" value="C:membrane"/>
    <property type="evidence" value="ECO:0007669"/>
    <property type="project" value="InterPro"/>
</dbReference>
<evidence type="ECO:0000256" key="6">
    <source>
        <dbReference type="ARBA" id="ARBA00022777"/>
    </source>
</evidence>
<dbReference type="InterPro" id="IPR011712">
    <property type="entry name" value="Sig_transdc_His_kin_sub3_dim/P"/>
</dbReference>
<dbReference type="CDD" id="cd16917">
    <property type="entry name" value="HATPase_UhpB-NarQ-NarX-like"/>
    <property type="match status" value="1"/>
</dbReference>
<evidence type="ECO:0000313" key="11">
    <source>
        <dbReference type="EMBL" id="QMV85577.1"/>
    </source>
</evidence>
<dbReference type="PANTHER" id="PTHR24421">
    <property type="entry name" value="NITRATE/NITRITE SENSOR PROTEIN NARX-RELATED"/>
    <property type="match status" value="1"/>
</dbReference>
<feature type="transmembrane region" description="Helical" evidence="9">
    <location>
        <begin position="117"/>
        <end position="135"/>
    </location>
</feature>
<dbReference type="EMBL" id="CP059833">
    <property type="protein sequence ID" value="QMV85577.1"/>
    <property type="molecule type" value="Genomic_DNA"/>
</dbReference>
<dbReference type="PANTHER" id="PTHR24421:SF10">
    <property type="entry name" value="NITRATE_NITRITE SENSOR PROTEIN NARQ"/>
    <property type="match status" value="1"/>
</dbReference>
<feature type="transmembrane region" description="Helical" evidence="9">
    <location>
        <begin position="12"/>
        <end position="29"/>
    </location>
</feature>
<dbReference type="GO" id="GO:0000155">
    <property type="term" value="F:phosphorelay sensor kinase activity"/>
    <property type="evidence" value="ECO:0007669"/>
    <property type="project" value="InterPro"/>
</dbReference>
<dbReference type="InterPro" id="IPR050482">
    <property type="entry name" value="Sensor_HK_TwoCompSys"/>
</dbReference>
<dbReference type="GO" id="GO:0046983">
    <property type="term" value="F:protein dimerization activity"/>
    <property type="evidence" value="ECO:0007669"/>
    <property type="project" value="InterPro"/>
</dbReference>
<proteinExistence type="predicted"/>
<name>A0A7G5FG36_9CORY</name>